<evidence type="ECO:0000313" key="6">
    <source>
        <dbReference type="Proteomes" id="UP001216638"/>
    </source>
</evidence>
<feature type="compositionally biased region" description="Basic and acidic residues" evidence="3">
    <location>
        <begin position="102"/>
        <end position="119"/>
    </location>
</feature>
<dbReference type="Gene3D" id="6.10.140.1040">
    <property type="match status" value="1"/>
</dbReference>
<comment type="subcellular location">
    <subcellularLocation>
        <location evidence="1">Cytoplasm</location>
    </subcellularLocation>
</comment>
<dbReference type="EMBL" id="CP119952">
    <property type="protein sequence ID" value="WFC95330.1"/>
    <property type="molecule type" value="Genomic_DNA"/>
</dbReference>
<evidence type="ECO:0000256" key="1">
    <source>
        <dbReference type="ARBA" id="ARBA00004496"/>
    </source>
</evidence>
<keyword evidence="2" id="KW-0963">Cytoplasm</keyword>
<dbReference type="AlphaFoldDB" id="A0AAF0DSE7"/>
<evidence type="ECO:0000256" key="2">
    <source>
        <dbReference type="ARBA" id="ARBA00022490"/>
    </source>
</evidence>
<gene>
    <name evidence="5" type="ORF">MBRA1_001977</name>
</gene>
<dbReference type="GO" id="GO:0005634">
    <property type="term" value="C:nucleus"/>
    <property type="evidence" value="ECO:0007669"/>
    <property type="project" value="TreeGrafter"/>
</dbReference>
<dbReference type="PANTHER" id="PTHR12299:SF17">
    <property type="entry name" value="AT19571P-RELATED"/>
    <property type="match status" value="1"/>
</dbReference>
<feature type="domain" description="Hyaluronan/mRNA-binding protein" evidence="4">
    <location>
        <begin position="100"/>
        <end position="198"/>
    </location>
</feature>
<evidence type="ECO:0000256" key="3">
    <source>
        <dbReference type="SAM" id="MobiDB-lite"/>
    </source>
</evidence>
<dbReference type="GO" id="GO:0005737">
    <property type="term" value="C:cytoplasm"/>
    <property type="evidence" value="ECO:0007669"/>
    <property type="project" value="UniProtKB-SubCell"/>
</dbReference>
<reference evidence="5" key="1">
    <citation type="submission" date="2023-03" db="EMBL/GenBank/DDBJ databases">
        <title>Mating type loci evolution in Malassezia.</title>
        <authorList>
            <person name="Coelho M.A."/>
        </authorList>
    </citation>
    <scope>NUCLEOTIDE SEQUENCE</scope>
    <source>
        <strain evidence="5">CBS 14135</strain>
    </source>
</reference>
<protein>
    <recommendedName>
        <fullName evidence="4">Hyaluronan/mRNA-binding protein domain-containing protein</fullName>
    </recommendedName>
</protein>
<feature type="compositionally biased region" description="Basic and acidic residues" evidence="3">
    <location>
        <begin position="58"/>
        <end position="78"/>
    </location>
</feature>
<evidence type="ECO:0000259" key="4">
    <source>
        <dbReference type="SMART" id="SM01233"/>
    </source>
</evidence>
<proteinExistence type="predicted"/>
<accession>A0AAF0DSE7</accession>
<dbReference type="InterPro" id="IPR006861">
    <property type="entry name" value="HABP4_PAIRBP1-bd"/>
</dbReference>
<dbReference type="Pfam" id="PF09598">
    <property type="entry name" value="Stm1_N"/>
    <property type="match status" value="1"/>
</dbReference>
<name>A0AAF0DSE7_9BASI</name>
<dbReference type="SMART" id="SM01233">
    <property type="entry name" value="HABP4_PAI-RBP1"/>
    <property type="match status" value="1"/>
</dbReference>
<evidence type="ECO:0000313" key="5">
    <source>
        <dbReference type="EMBL" id="WFC95330.1"/>
    </source>
</evidence>
<sequence>MSVASTNPFQLLGDDGADAAPVKAAAPAAKQPKPQQRTVPGAPRPAQKTVEPTSDAPLPREGDLRQPRNNRGDRERGGRGGSRGGRSGERGGRGRGGKQRGRQFDRHSGTGRHETEKSQRMGAGGLDGESEVKNEEGAKEDAKADAKEEKLEDKADAAAARAAADEEDEKTLTLDQYLARQKEQREKLGMSTAPRTVEADEQSYGQKLEKGDDEAYFAGQQKKTAAPKAHKTKQTIEFEPVYESPASSRGGRSERGRGAPRGAPRGRGERGRGAGRGRGGRGGASAPRSSAPVVNLEDKSAFPSLS</sequence>
<feature type="compositionally biased region" description="Basic and acidic residues" evidence="3">
    <location>
        <begin position="130"/>
        <end position="156"/>
    </location>
</feature>
<organism evidence="5 6">
    <name type="scientific">Malassezia brasiliensis</name>
    <dbReference type="NCBI Taxonomy" id="1821822"/>
    <lineage>
        <taxon>Eukaryota</taxon>
        <taxon>Fungi</taxon>
        <taxon>Dikarya</taxon>
        <taxon>Basidiomycota</taxon>
        <taxon>Ustilaginomycotina</taxon>
        <taxon>Malasseziomycetes</taxon>
        <taxon>Malasseziales</taxon>
        <taxon>Malasseziaceae</taxon>
        <taxon>Malassezia</taxon>
    </lineage>
</organism>
<feature type="region of interest" description="Disordered" evidence="3">
    <location>
        <begin position="1"/>
        <end position="306"/>
    </location>
</feature>
<dbReference type="GO" id="GO:0003723">
    <property type="term" value="F:RNA binding"/>
    <property type="evidence" value="ECO:0007669"/>
    <property type="project" value="InterPro"/>
</dbReference>
<keyword evidence="6" id="KW-1185">Reference proteome</keyword>
<feature type="compositionally biased region" description="Low complexity" evidence="3">
    <location>
        <begin position="18"/>
        <end position="36"/>
    </location>
</feature>
<dbReference type="PANTHER" id="PTHR12299">
    <property type="entry name" value="HYALURONIC ACID-BINDING PROTEIN 4"/>
    <property type="match status" value="1"/>
</dbReference>
<dbReference type="Pfam" id="PF04774">
    <property type="entry name" value="HABP4_PAI-RBP1"/>
    <property type="match status" value="1"/>
</dbReference>
<dbReference type="InterPro" id="IPR039764">
    <property type="entry name" value="HABP4/SERBP1-like"/>
</dbReference>
<dbReference type="Proteomes" id="UP001216638">
    <property type="component" value="Chromosome 2"/>
</dbReference>
<dbReference type="InterPro" id="IPR019084">
    <property type="entry name" value="STM1-like_N"/>
</dbReference>